<reference evidence="2 3" key="1">
    <citation type="submission" date="2019-08" db="EMBL/GenBank/DDBJ databases">
        <title>Identification of a novel species of the genus Boseongicola.</title>
        <authorList>
            <person name="Zhang X.-Q."/>
        </authorList>
    </citation>
    <scope>NUCLEOTIDE SEQUENCE [LARGE SCALE GENOMIC DNA]</scope>
    <source>
        <strain evidence="2 3">HY14</strain>
    </source>
</reference>
<evidence type="ECO:0000313" key="3">
    <source>
        <dbReference type="Proteomes" id="UP000322080"/>
    </source>
</evidence>
<organism evidence="2 3">
    <name type="scientific">Maritimibacter fusiformis</name>
    <dbReference type="NCBI Taxonomy" id="2603819"/>
    <lineage>
        <taxon>Bacteria</taxon>
        <taxon>Pseudomonadati</taxon>
        <taxon>Pseudomonadota</taxon>
        <taxon>Alphaproteobacteria</taxon>
        <taxon>Rhodobacterales</taxon>
        <taxon>Roseobacteraceae</taxon>
        <taxon>Maritimibacter</taxon>
    </lineage>
</organism>
<accession>A0A5D0RLH0</accession>
<comment type="caution">
    <text evidence="2">The sequence shown here is derived from an EMBL/GenBank/DDBJ whole genome shotgun (WGS) entry which is preliminary data.</text>
</comment>
<feature type="region of interest" description="Disordered" evidence="1">
    <location>
        <begin position="1"/>
        <end position="25"/>
    </location>
</feature>
<dbReference type="Proteomes" id="UP000322080">
    <property type="component" value="Unassembled WGS sequence"/>
</dbReference>
<name>A0A5D0RLH0_9RHOB</name>
<dbReference type="AlphaFoldDB" id="A0A5D0RLH0"/>
<keyword evidence="3" id="KW-1185">Reference proteome</keyword>
<evidence type="ECO:0000313" key="2">
    <source>
        <dbReference type="EMBL" id="TYB82303.1"/>
    </source>
</evidence>
<sequence>MVVQKNRPLPPVPGDRSNNPQHPLTSLALRPSRCCKVVHAKVSPRRENVMLTHCETLDFKVAQGSQSNMELKVNLLYPDTPAAIICHTFPRLPAGWRKLPFSQPAYSDMRTNAICADYGIHVGDVRDYLEQNPSFFAWRKVLRRAVDSPHRHPTLILGVRAFVPGSFYEWHVALVVVMPITGQRNPFAKELAWATLDGKWPLVGNADQVACDGCAARALAWAGGHDPYIELMARRAFVFNPYTTWARGGCGHIPHAFHCKSMRTIARLIMARAS</sequence>
<protein>
    <submittedName>
        <fullName evidence="2">Uncharacterized protein</fullName>
    </submittedName>
</protein>
<evidence type="ECO:0000256" key="1">
    <source>
        <dbReference type="SAM" id="MobiDB-lite"/>
    </source>
</evidence>
<gene>
    <name evidence="2" type="ORF">FVF75_06160</name>
</gene>
<dbReference type="EMBL" id="VSIY01000004">
    <property type="protein sequence ID" value="TYB82303.1"/>
    <property type="molecule type" value="Genomic_DNA"/>
</dbReference>
<proteinExistence type="predicted"/>